<dbReference type="AlphaFoldDB" id="A0A0R0CMH9"/>
<name>A0A0R0CMH9_9GAMM</name>
<sequence length="150" mass="16617">MTMSAALRAFVVGMLCLAGSAVAAPPDAATLQAIEATAYDYMDGQLEGDVARVTRALHPDLAKRNVVANPNETLGLGRMSSDELIRFTRQGALKTPREQWQRTVTVLQVDEDIATVRLESPWFIDHLQMGRFDGRWVIVNALWHRKVRGG</sequence>
<comment type="caution">
    <text evidence="2">The sequence shown here is derived from an EMBL/GenBank/DDBJ whole genome shotgun (WGS) entry which is preliminary data.</text>
</comment>
<reference evidence="2 3" key="1">
    <citation type="submission" date="2015-05" db="EMBL/GenBank/DDBJ databases">
        <title>Genome sequencing and analysis of members of genus Stenotrophomonas.</title>
        <authorList>
            <person name="Patil P.P."/>
            <person name="Midha S."/>
            <person name="Patil P.B."/>
        </authorList>
    </citation>
    <scope>NUCLEOTIDE SEQUENCE [LARGE SCALE GENOMIC DNA]</scope>
    <source>
        <strain evidence="2 3">DSM 18941</strain>
    </source>
</reference>
<evidence type="ECO:0008006" key="4">
    <source>
        <dbReference type="Google" id="ProtNLM"/>
    </source>
</evidence>
<evidence type="ECO:0000313" key="2">
    <source>
        <dbReference type="EMBL" id="KRG66644.1"/>
    </source>
</evidence>
<feature type="signal peptide" evidence="1">
    <location>
        <begin position="1"/>
        <end position="23"/>
    </location>
</feature>
<gene>
    <name evidence="2" type="ORF">ABB27_13100</name>
</gene>
<accession>A0A0R0CMH9</accession>
<organism evidence="2 3">
    <name type="scientific">Stenotrophomonas terrae</name>
    <dbReference type="NCBI Taxonomy" id="405446"/>
    <lineage>
        <taxon>Bacteria</taxon>
        <taxon>Pseudomonadati</taxon>
        <taxon>Pseudomonadota</taxon>
        <taxon>Gammaproteobacteria</taxon>
        <taxon>Lysobacterales</taxon>
        <taxon>Lysobacteraceae</taxon>
        <taxon>Stenotrophomonas</taxon>
    </lineage>
</organism>
<proteinExistence type="predicted"/>
<dbReference type="SUPFAM" id="SSF54427">
    <property type="entry name" value="NTF2-like"/>
    <property type="match status" value="1"/>
</dbReference>
<dbReference type="PATRIC" id="fig|405446.3.peg.2237"/>
<dbReference type="Gene3D" id="3.10.450.50">
    <property type="match status" value="1"/>
</dbReference>
<dbReference type="OrthoDB" id="6023481at2"/>
<keyword evidence="3" id="KW-1185">Reference proteome</keyword>
<dbReference type="EMBL" id="LDJJ01000043">
    <property type="protein sequence ID" value="KRG66644.1"/>
    <property type="molecule type" value="Genomic_DNA"/>
</dbReference>
<dbReference type="InterPro" id="IPR032710">
    <property type="entry name" value="NTF2-like_dom_sf"/>
</dbReference>
<evidence type="ECO:0000313" key="3">
    <source>
        <dbReference type="Proteomes" id="UP000051863"/>
    </source>
</evidence>
<dbReference type="Proteomes" id="UP000051863">
    <property type="component" value="Unassembled WGS sequence"/>
</dbReference>
<dbReference type="InterPro" id="IPR039437">
    <property type="entry name" value="FrzH/put_lumazine-bd"/>
</dbReference>
<protein>
    <recommendedName>
        <fullName evidence="4">Nuclear transport factor 2 family protein</fullName>
    </recommendedName>
</protein>
<dbReference type="RefSeq" id="WP_057629232.1">
    <property type="nucleotide sequence ID" value="NZ_LDJJ01000043.1"/>
</dbReference>
<keyword evidence="1" id="KW-0732">Signal</keyword>
<evidence type="ECO:0000256" key="1">
    <source>
        <dbReference type="SAM" id="SignalP"/>
    </source>
</evidence>
<dbReference type="Pfam" id="PF12893">
    <property type="entry name" value="Lumazine_bd_2"/>
    <property type="match status" value="1"/>
</dbReference>
<feature type="chain" id="PRO_5006394260" description="Nuclear transport factor 2 family protein" evidence="1">
    <location>
        <begin position="24"/>
        <end position="150"/>
    </location>
</feature>